<feature type="compositionally biased region" description="Polar residues" evidence="1">
    <location>
        <begin position="1"/>
        <end position="11"/>
    </location>
</feature>
<accession>A0A9W9RL48</accession>
<reference evidence="2" key="1">
    <citation type="submission" date="2022-12" db="EMBL/GenBank/DDBJ databases">
        <authorList>
            <person name="Petersen C."/>
        </authorList>
    </citation>
    <scope>NUCLEOTIDE SEQUENCE</scope>
    <source>
        <strain evidence="2">IBT 35675</strain>
    </source>
</reference>
<dbReference type="AlphaFoldDB" id="A0A9W9RL48"/>
<evidence type="ECO:0000313" key="2">
    <source>
        <dbReference type="EMBL" id="KAJ5361274.1"/>
    </source>
</evidence>
<dbReference type="Proteomes" id="UP001148299">
    <property type="component" value="Unassembled WGS sequence"/>
</dbReference>
<keyword evidence="3" id="KW-1185">Reference proteome</keyword>
<proteinExistence type="predicted"/>
<feature type="region of interest" description="Disordered" evidence="1">
    <location>
        <begin position="1"/>
        <end position="77"/>
    </location>
</feature>
<organism evidence="2 3">
    <name type="scientific">Penicillium brevicompactum</name>
    <dbReference type="NCBI Taxonomy" id="5074"/>
    <lineage>
        <taxon>Eukaryota</taxon>
        <taxon>Fungi</taxon>
        <taxon>Dikarya</taxon>
        <taxon>Ascomycota</taxon>
        <taxon>Pezizomycotina</taxon>
        <taxon>Eurotiomycetes</taxon>
        <taxon>Eurotiomycetidae</taxon>
        <taxon>Eurotiales</taxon>
        <taxon>Aspergillaceae</taxon>
        <taxon>Penicillium</taxon>
    </lineage>
</organism>
<reference evidence="2" key="2">
    <citation type="journal article" date="2023" name="IMA Fungus">
        <title>Comparative genomic study of the Penicillium genus elucidates a diverse pangenome and 15 lateral gene transfer events.</title>
        <authorList>
            <person name="Petersen C."/>
            <person name="Sorensen T."/>
            <person name="Nielsen M.R."/>
            <person name="Sondergaard T.E."/>
            <person name="Sorensen J.L."/>
            <person name="Fitzpatrick D.A."/>
            <person name="Frisvad J.C."/>
            <person name="Nielsen K.L."/>
        </authorList>
    </citation>
    <scope>NUCLEOTIDE SEQUENCE</scope>
    <source>
        <strain evidence="2">IBT 35675</strain>
    </source>
</reference>
<evidence type="ECO:0000256" key="1">
    <source>
        <dbReference type="SAM" id="MobiDB-lite"/>
    </source>
</evidence>
<protein>
    <submittedName>
        <fullName evidence="2">Uncharacterized protein</fullName>
    </submittedName>
</protein>
<feature type="compositionally biased region" description="Polar residues" evidence="1">
    <location>
        <begin position="32"/>
        <end position="47"/>
    </location>
</feature>
<gene>
    <name evidence="2" type="ORF">N7541_002118</name>
</gene>
<evidence type="ECO:0000313" key="3">
    <source>
        <dbReference type="Proteomes" id="UP001148299"/>
    </source>
</evidence>
<comment type="caution">
    <text evidence="2">The sequence shown here is derived from an EMBL/GenBank/DDBJ whole genome shotgun (WGS) entry which is preliminary data.</text>
</comment>
<sequence length="138" mass="14704">MSDSTFHTTAQDIRKAESKLAQSHGGKPPANSDVSQLKSVIDQNTNKPAEVENTKSNLPLPEDPPVASDWNSSDARTTAVGSGRFEFPLTTVACARALLPTAVLALMATCCTPTLSLATLLIPRPLLLTPQTTKIYND</sequence>
<dbReference type="EMBL" id="JAPZBR010000002">
    <property type="protein sequence ID" value="KAJ5361274.1"/>
    <property type="molecule type" value="Genomic_DNA"/>
</dbReference>
<name>A0A9W9RL48_PENBR</name>